<feature type="domain" description="Activator of Hsp90 ATPase homologue 1/2-like C-terminal" evidence="2">
    <location>
        <begin position="22"/>
        <end position="152"/>
    </location>
</feature>
<dbReference type="Pfam" id="PF08327">
    <property type="entry name" value="AHSA1"/>
    <property type="match status" value="1"/>
</dbReference>
<evidence type="ECO:0000313" key="4">
    <source>
        <dbReference type="Proteomes" id="UP000317093"/>
    </source>
</evidence>
<keyword evidence="4" id="KW-1185">Reference proteome</keyword>
<dbReference type="InterPro" id="IPR023393">
    <property type="entry name" value="START-like_dom_sf"/>
</dbReference>
<reference evidence="3 4" key="1">
    <citation type="submission" date="2019-02" db="EMBL/GenBank/DDBJ databases">
        <title>Deep-cultivation of Planctomycetes and their phenomic and genomic characterization uncovers novel biology.</title>
        <authorList>
            <person name="Wiegand S."/>
            <person name="Jogler M."/>
            <person name="Boedeker C."/>
            <person name="Pinto D."/>
            <person name="Vollmers J."/>
            <person name="Rivas-Marin E."/>
            <person name="Kohn T."/>
            <person name="Peeters S.H."/>
            <person name="Heuer A."/>
            <person name="Rast P."/>
            <person name="Oberbeckmann S."/>
            <person name="Bunk B."/>
            <person name="Jeske O."/>
            <person name="Meyerdierks A."/>
            <person name="Storesund J.E."/>
            <person name="Kallscheuer N."/>
            <person name="Luecker S."/>
            <person name="Lage O.M."/>
            <person name="Pohl T."/>
            <person name="Merkel B.J."/>
            <person name="Hornburger P."/>
            <person name="Mueller R.-W."/>
            <person name="Bruemmer F."/>
            <person name="Labrenz M."/>
            <person name="Spormann A.M."/>
            <person name="Op den Camp H."/>
            <person name="Overmann J."/>
            <person name="Amann R."/>
            <person name="Jetten M.S.M."/>
            <person name="Mascher T."/>
            <person name="Medema M.H."/>
            <person name="Devos D.P."/>
            <person name="Kaster A.-K."/>
            <person name="Ovreas L."/>
            <person name="Rohde M."/>
            <person name="Galperin M.Y."/>
            <person name="Jogler C."/>
        </authorList>
    </citation>
    <scope>NUCLEOTIDE SEQUENCE [LARGE SCALE GENOMIC DNA]</scope>
    <source>
        <strain evidence="3 4">Pan216</strain>
    </source>
</reference>
<dbReference type="InterPro" id="IPR013538">
    <property type="entry name" value="ASHA1/2-like_C"/>
</dbReference>
<dbReference type="CDD" id="cd07814">
    <property type="entry name" value="SRPBCC_CalC_Aha1-like"/>
    <property type="match status" value="1"/>
</dbReference>
<name>A0A518B3Q2_9BACT</name>
<comment type="similarity">
    <text evidence="1">Belongs to the AHA1 family.</text>
</comment>
<dbReference type="EMBL" id="CP036279">
    <property type="protein sequence ID" value="QDU61628.1"/>
    <property type="molecule type" value="Genomic_DNA"/>
</dbReference>
<accession>A0A518B3Q2</accession>
<evidence type="ECO:0000313" key="3">
    <source>
        <dbReference type="EMBL" id="QDU61628.1"/>
    </source>
</evidence>
<evidence type="ECO:0000256" key="1">
    <source>
        <dbReference type="ARBA" id="ARBA00006817"/>
    </source>
</evidence>
<evidence type="ECO:0000259" key="2">
    <source>
        <dbReference type="Pfam" id="PF08327"/>
    </source>
</evidence>
<organism evidence="3 4">
    <name type="scientific">Kolteria novifilia</name>
    <dbReference type="NCBI Taxonomy" id="2527975"/>
    <lineage>
        <taxon>Bacteria</taxon>
        <taxon>Pseudomonadati</taxon>
        <taxon>Planctomycetota</taxon>
        <taxon>Planctomycetia</taxon>
        <taxon>Kolteriales</taxon>
        <taxon>Kolteriaceae</taxon>
        <taxon>Kolteria</taxon>
    </lineage>
</organism>
<sequence length="163" mass="18508">MTNNANVSAESTPELVVTRTFDAPRELVWKAWTEREHLLRWSCPKDFAVTYAEGDLRPGGEWKSGMLAPDGREFHVRGEYRAIEPPERLVFTHVWVEEEGPPPRETVVVVSLREEEGKTIMTFEQSGFRSQASRDSHRDGWGEAFANLEAHLGQHGRAIAMTC</sequence>
<dbReference type="KEGG" id="knv:Pan216_24890"/>
<proteinExistence type="inferred from homology"/>
<dbReference type="SUPFAM" id="SSF55961">
    <property type="entry name" value="Bet v1-like"/>
    <property type="match status" value="1"/>
</dbReference>
<dbReference type="OrthoDB" id="9805228at2"/>
<protein>
    <recommendedName>
        <fullName evidence="2">Activator of Hsp90 ATPase homologue 1/2-like C-terminal domain-containing protein</fullName>
    </recommendedName>
</protein>
<dbReference type="Proteomes" id="UP000317093">
    <property type="component" value="Chromosome"/>
</dbReference>
<gene>
    <name evidence="3" type="ORF">Pan216_24890</name>
</gene>
<dbReference type="RefSeq" id="WP_145258195.1">
    <property type="nucleotide sequence ID" value="NZ_CP036279.1"/>
</dbReference>
<dbReference type="Gene3D" id="3.30.530.20">
    <property type="match status" value="1"/>
</dbReference>
<dbReference type="AlphaFoldDB" id="A0A518B3Q2"/>